<name>A0ABZ0SNN5_9MICO</name>
<dbReference type="Pfam" id="PF02746">
    <property type="entry name" value="MR_MLE_N"/>
    <property type="match status" value="1"/>
</dbReference>
<gene>
    <name evidence="6" type="ORF">SM116_00480</name>
</gene>
<dbReference type="SFLD" id="SFLDS00001">
    <property type="entry name" value="Enolase"/>
    <property type="match status" value="1"/>
</dbReference>
<comment type="cofactor">
    <cofactor evidence="1">
        <name>Mg(2+)</name>
        <dbReference type="ChEBI" id="CHEBI:18420"/>
    </cofactor>
</comment>
<dbReference type="RefSeq" id="WP_320942509.1">
    <property type="nucleotide sequence ID" value="NZ_BAABEU010000003.1"/>
</dbReference>
<dbReference type="InterPro" id="IPR046945">
    <property type="entry name" value="RHMD-like"/>
</dbReference>
<evidence type="ECO:0000256" key="4">
    <source>
        <dbReference type="SAM" id="MobiDB-lite"/>
    </source>
</evidence>
<dbReference type="PANTHER" id="PTHR13794:SF58">
    <property type="entry name" value="MITOCHONDRIAL ENOLASE SUPERFAMILY MEMBER 1"/>
    <property type="match status" value="1"/>
</dbReference>
<dbReference type="EMBL" id="CP139368">
    <property type="protein sequence ID" value="WPR89795.1"/>
    <property type="molecule type" value="Genomic_DNA"/>
</dbReference>
<organism evidence="6 7">
    <name type="scientific">Microbacterium rhizosphaerae</name>
    <dbReference type="NCBI Taxonomy" id="1678237"/>
    <lineage>
        <taxon>Bacteria</taxon>
        <taxon>Bacillati</taxon>
        <taxon>Actinomycetota</taxon>
        <taxon>Actinomycetes</taxon>
        <taxon>Micrococcales</taxon>
        <taxon>Microbacteriaceae</taxon>
        <taxon>Microbacterium</taxon>
    </lineage>
</organism>
<keyword evidence="2" id="KW-0479">Metal-binding</keyword>
<sequence length="391" mass="41690">MKITGYRVLRTHRDWGRPIGDVNGHIASGITEVPVVILETDDGLTGIGTGSDHDLDRLFPALEGEDPRGVSALYDRMLARVFKDGHGGATFGGIATLDMALWDLKAKAAGEPLWRLLGGRDRFVSGYASGLDIALDDEALAEFYATMADRGFTGGKLKGGRDSAADIRRLGIVADALRVNSPHPALMLDANESWNLKQAVRYVTAVEEHHDLTWVEEPLRRWDAVGHARLSASIKAAVATGENLTGLEQYRTLLDQGAVDIVQSGCIWGITHFLRVAYAAHARDLPVSPVGLTANEAVAHAAAAVPNHLASEVQDLGAPLGITIDREISDGGIVLGDSPGHGLTVDEDAIARGRRGGSWLVPEGPHVRSRRTGLRLADPHSASADGSRGEM</sequence>
<evidence type="ECO:0000256" key="2">
    <source>
        <dbReference type="ARBA" id="ARBA00022723"/>
    </source>
</evidence>
<dbReference type="InterPro" id="IPR029017">
    <property type="entry name" value="Enolase-like_N"/>
</dbReference>
<evidence type="ECO:0000313" key="7">
    <source>
        <dbReference type="Proteomes" id="UP001323798"/>
    </source>
</evidence>
<dbReference type="InterPro" id="IPR013341">
    <property type="entry name" value="Mandelate_racemase_N_dom"/>
</dbReference>
<evidence type="ECO:0000313" key="6">
    <source>
        <dbReference type="EMBL" id="WPR89795.1"/>
    </source>
</evidence>
<feature type="region of interest" description="Disordered" evidence="4">
    <location>
        <begin position="363"/>
        <end position="391"/>
    </location>
</feature>
<proteinExistence type="predicted"/>
<evidence type="ECO:0000256" key="1">
    <source>
        <dbReference type="ARBA" id="ARBA00001946"/>
    </source>
</evidence>
<dbReference type="Pfam" id="PF13378">
    <property type="entry name" value="MR_MLE_C"/>
    <property type="match status" value="1"/>
</dbReference>
<dbReference type="InterPro" id="IPR029065">
    <property type="entry name" value="Enolase_C-like"/>
</dbReference>
<protein>
    <submittedName>
        <fullName evidence="6">Mandelate racemase/muconate lactonizing enzyme family protein</fullName>
    </submittedName>
</protein>
<dbReference type="CDD" id="cd03316">
    <property type="entry name" value="MR_like"/>
    <property type="match status" value="1"/>
</dbReference>
<feature type="domain" description="Mandelate racemase/muconate lactonizing enzyme C-terminal" evidence="5">
    <location>
        <begin position="137"/>
        <end position="237"/>
    </location>
</feature>
<dbReference type="SMART" id="SM00922">
    <property type="entry name" value="MR_MLE"/>
    <property type="match status" value="1"/>
</dbReference>
<dbReference type="InterPro" id="IPR013342">
    <property type="entry name" value="Mandelate_racemase_C"/>
</dbReference>
<reference evidence="6 7" key="1">
    <citation type="submission" date="2023-11" db="EMBL/GenBank/DDBJ databases">
        <title>Genome sequence of Microbacterium rhizosphaerae KACC 19337.</title>
        <authorList>
            <person name="Choi H."/>
            <person name="Kim S."/>
            <person name="Kim Y."/>
            <person name="Kwon S.-W."/>
            <person name="Heo J."/>
        </authorList>
    </citation>
    <scope>NUCLEOTIDE SEQUENCE [LARGE SCALE GENOMIC DNA]</scope>
    <source>
        <strain evidence="6 7">KACC 19337</strain>
    </source>
</reference>
<dbReference type="InterPro" id="IPR036849">
    <property type="entry name" value="Enolase-like_C_sf"/>
</dbReference>
<dbReference type="SUPFAM" id="SSF51604">
    <property type="entry name" value="Enolase C-terminal domain-like"/>
    <property type="match status" value="1"/>
</dbReference>
<evidence type="ECO:0000259" key="5">
    <source>
        <dbReference type="SMART" id="SM00922"/>
    </source>
</evidence>
<keyword evidence="7" id="KW-1185">Reference proteome</keyword>
<dbReference type="Proteomes" id="UP001323798">
    <property type="component" value="Chromosome"/>
</dbReference>
<dbReference type="Gene3D" id="3.20.20.120">
    <property type="entry name" value="Enolase-like C-terminal domain"/>
    <property type="match status" value="1"/>
</dbReference>
<dbReference type="PANTHER" id="PTHR13794">
    <property type="entry name" value="ENOLASE SUPERFAMILY, MANDELATE RACEMASE"/>
    <property type="match status" value="1"/>
</dbReference>
<dbReference type="SUPFAM" id="SSF54826">
    <property type="entry name" value="Enolase N-terminal domain-like"/>
    <property type="match status" value="1"/>
</dbReference>
<dbReference type="Gene3D" id="3.30.390.10">
    <property type="entry name" value="Enolase-like, N-terminal domain"/>
    <property type="match status" value="1"/>
</dbReference>
<accession>A0ABZ0SNN5</accession>
<keyword evidence="3" id="KW-0460">Magnesium</keyword>
<evidence type="ECO:0000256" key="3">
    <source>
        <dbReference type="ARBA" id="ARBA00022842"/>
    </source>
</evidence>